<dbReference type="AlphaFoldDB" id="R8BHS8"/>
<evidence type="ECO:0000313" key="2">
    <source>
        <dbReference type="EMBL" id="EON98819.1"/>
    </source>
</evidence>
<dbReference type="HOGENOM" id="CLU_065203_0_0_1"/>
<sequence length="314" mass="34393">MPPSLPQVSIRSIPSAIQPSTALNGSVPRAFSTSSVRLNTHIPPESPKFIKVPTPPQSAEVKKPWQKGTLPVARDIFHKRAGGAGKVAAGYVERTAPRSAAEAAGQAPRSDVDAWKRSMAESRRQSLAAGLQGLWKRKQRRERLAGAKAQANFERNRAAALAPEGQDDVLTRSSVRLHTSQNTAVAPDPERPAKIAESAARTAALLAAKSEARKDALQQLYIAAGDFIVTEAELEAKINELFDEKYWERQGSQRGFFGSENAWDAYGPPIQVRNMLDELNRTQQRAMDFNTTDLSRTAKRQKTVTEELTGGKME</sequence>
<dbReference type="EMBL" id="KB933192">
    <property type="protein sequence ID" value="EON98819.1"/>
    <property type="molecule type" value="Genomic_DNA"/>
</dbReference>
<dbReference type="GeneID" id="19326245"/>
<keyword evidence="3" id="KW-1185">Reference proteome</keyword>
<dbReference type="Proteomes" id="UP000014074">
    <property type="component" value="Unassembled WGS sequence"/>
</dbReference>
<name>R8BHS8_PHAM7</name>
<reference evidence="3" key="1">
    <citation type="journal article" date="2013" name="Genome Announc.">
        <title>Draft genome sequence of the ascomycete Phaeoacremonium aleophilum strain UCR-PA7, a causal agent of the esca disease complex in grapevines.</title>
        <authorList>
            <person name="Blanco-Ulate B."/>
            <person name="Rolshausen P."/>
            <person name="Cantu D."/>
        </authorList>
    </citation>
    <scope>NUCLEOTIDE SEQUENCE [LARGE SCALE GENOMIC DNA]</scope>
    <source>
        <strain evidence="3">UCR-PA7</strain>
    </source>
</reference>
<dbReference type="OrthoDB" id="5223508at2759"/>
<protein>
    <submittedName>
        <fullName evidence="2">Uncharacterized protein</fullName>
    </submittedName>
</protein>
<dbReference type="KEGG" id="tmn:UCRPA7_5668"/>
<dbReference type="Pfam" id="PF26163">
    <property type="entry name" value="mS26"/>
    <property type="match status" value="1"/>
</dbReference>
<organism evidence="2 3">
    <name type="scientific">Phaeoacremonium minimum (strain UCR-PA7)</name>
    <name type="common">Esca disease fungus</name>
    <name type="synonym">Togninia minima</name>
    <dbReference type="NCBI Taxonomy" id="1286976"/>
    <lineage>
        <taxon>Eukaryota</taxon>
        <taxon>Fungi</taxon>
        <taxon>Dikarya</taxon>
        <taxon>Ascomycota</taxon>
        <taxon>Pezizomycotina</taxon>
        <taxon>Sordariomycetes</taxon>
        <taxon>Sordariomycetidae</taxon>
        <taxon>Togniniales</taxon>
        <taxon>Togniniaceae</taxon>
        <taxon>Phaeoacremonium</taxon>
    </lineage>
</organism>
<evidence type="ECO:0000313" key="3">
    <source>
        <dbReference type="Proteomes" id="UP000014074"/>
    </source>
</evidence>
<gene>
    <name evidence="2" type="ORF">UCRPA7_5668</name>
</gene>
<dbReference type="CDD" id="cd23703">
    <property type="entry name" value="mS26_PET12"/>
    <property type="match status" value="1"/>
</dbReference>
<dbReference type="InterPro" id="IPR058940">
    <property type="entry name" value="mS26_fungi"/>
</dbReference>
<dbReference type="RefSeq" id="XP_007916404.1">
    <property type="nucleotide sequence ID" value="XM_007918213.1"/>
</dbReference>
<evidence type="ECO:0000256" key="1">
    <source>
        <dbReference type="SAM" id="MobiDB-lite"/>
    </source>
</evidence>
<dbReference type="eggNOG" id="ENOG502S3Z9">
    <property type="taxonomic scope" value="Eukaryota"/>
</dbReference>
<proteinExistence type="predicted"/>
<accession>R8BHS8</accession>
<feature type="region of interest" description="Disordered" evidence="1">
    <location>
        <begin position="38"/>
        <end position="66"/>
    </location>
</feature>